<dbReference type="EMBL" id="LR134477">
    <property type="protein sequence ID" value="VEI18859.1"/>
    <property type="molecule type" value="Genomic_DNA"/>
</dbReference>
<dbReference type="PRINTS" id="PR00992">
    <property type="entry name" value="ALARACEMASE"/>
</dbReference>
<accession>A0A3S4VG61</accession>
<organism evidence="9 10">
    <name type="scientific">Actinomyces viscosus</name>
    <dbReference type="NCBI Taxonomy" id="1656"/>
    <lineage>
        <taxon>Bacteria</taxon>
        <taxon>Bacillati</taxon>
        <taxon>Actinomycetota</taxon>
        <taxon>Actinomycetes</taxon>
        <taxon>Actinomycetales</taxon>
        <taxon>Actinomycetaceae</taxon>
        <taxon>Actinomyces</taxon>
    </lineage>
</organism>
<dbReference type="GO" id="GO:0008784">
    <property type="term" value="F:alanine racemase activity"/>
    <property type="evidence" value="ECO:0007669"/>
    <property type="project" value="UniProtKB-UniRule"/>
</dbReference>
<dbReference type="HAMAP" id="MF_01201">
    <property type="entry name" value="Ala_racemase"/>
    <property type="match status" value="1"/>
</dbReference>
<dbReference type="InterPro" id="IPR001608">
    <property type="entry name" value="Ala_racemase_N"/>
</dbReference>
<dbReference type="KEGG" id="avc:NCTC10951_02940"/>
<evidence type="ECO:0000313" key="10">
    <source>
        <dbReference type="Proteomes" id="UP000268658"/>
    </source>
</evidence>
<dbReference type="UniPathway" id="UPA00042">
    <property type="reaction ID" value="UER00497"/>
</dbReference>
<dbReference type="InterPro" id="IPR011079">
    <property type="entry name" value="Ala_racemase_C"/>
</dbReference>
<comment type="cofactor">
    <cofactor evidence="1 4 5">
        <name>pyridoxal 5'-phosphate</name>
        <dbReference type="ChEBI" id="CHEBI:597326"/>
    </cofactor>
</comment>
<dbReference type="CDD" id="cd00430">
    <property type="entry name" value="PLPDE_III_AR"/>
    <property type="match status" value="1"/>
</dbReference>
<feature type="domain" description="Alanine racemase C-terminal" evidence="8">
    <location>
        <begin position="311"/>
        <end position="452"/>
    </location>
</feature>
<feature type="binding site" evidence="4 6">
    <location>
        <position position="198"/>
    </location>
    <ligand>
        <name>substrate</name>
    </ligand>
</feature>
<feature type="modified residue" description="N6-(pyridoxal phosphate)lysine" evidence="4 5">
    <location>
        <position position="77"/>
    </location>
</feature>
<dbReference type="GO" id="GO:0005829">
    <property type="term" value="C:cytosol"/>
    <property type="evidence" value="ECO:0007669"/>
    <property type="project" value="TreeGrafter"/>
</dbReference>
<dbReference type="Pfam" id="PF00842">
    <property type="entry name" value="Ala_racemase_C"/>
    <property type="match status" value="1"/>
</dbReference>
<feature type="binding site" evidence="4 6">
    <location>
        <position position="380"/>
    </location>
    <ligand>
        <name>substrate</name>
    </ligand>
</feature>
<evidence type="ECO:0000256" key="4">
    <source>
        <dbReference type="HAMAP-Rule" id="MF_01201"/>
    </source>
</evidence>
<dbReference type="SUPFAM" id="SSF51419">
    <property type="entry name" value="PLP-binding barrel"/>
    <property type="match status" value="1"/>
</dbReference>
<evidence type="ECO:0000256" key="5">
    <source>
        <dbReference type="PIRSR" id="PIRSR600821-50"/>
    </source>
</evidence>
<dbReference type="Proteomes" id="UP000268658">
    <property type="component" value="Chromosome"/>
</dbReference>
<comment type="pathway">
    <text evidence="4">Amino-acid biosynthesis; D-alanine biosynthesis; D-alanine from L-alanine: step 1/1.</text>
</comment>
<comment type="catalytic activity">
    <reaction evidence="4">
        <text>L-alanine = D-alanine</text>
        <dbReference type="Rhea" id="RHEA:20249"/>
        <dbReference type="ChEBI" id="CHEBI:57416"/>
        <dbReference type="ChEBI" id="CHEBI:57972"/>
        <dbReference type="EC" id="5.1.1.1"/>
    </reaction>
</comment>
<dbReference type="Gene3D" id="3.20.20.10">
    <property type="entry name" value="Alanine racemase"/>
    <property type="match status" value="1"/>
</dbReference>
<dbReference type="SUPFAM" id="SSF50621">
    <property type="entry name" value="Alanine racemase C-terminal domain-like"/>
    <property type="match status" value="1"/>
</dbReference>
<comment type="similarity">
    <text evidence="4">Belongs to the alanine racemase family.</text>
</comment>
<dbReference type="GO" id="GO:0030170">
    <property type="term" value="F:pyridoxal phosphate binding"/>
    <property type="evidence" value="ECO:0007669"/>
    <property type="project" value="UniProtKB-UniRule"/>
</dbReference>
<evidence type="ECO:0000313" key="9">
    <source>
        <dbReference type="EMBL" id="VEI18859.1"/>
    </source>
</evidence>
<evidence type="ECO:0000256" key="6">
    <source>
        <dbReference type="PIRSR" id="PIRSR600821-52"/>
    </source>
</evidence>
<dbReference type="InterPro" id="IPR029066">
    <property type="entry name" value="PLP-binding_barrel"/>
</dbReference>
<dbReference type="PANTHER" id="PTHR30511:SF0">
    <property type="entry name" value="ALANINE RACEMASE, CATABOLIC-RELATED"/>
    <property type="match status" value="1"/>
</dbReference>
<dbReference type="EC" id="5.1.1.1" evidence="4"/>
<dbReference type="SMART" id="SM01005">
    <property type="entry name" value="Ala_racemase_C"/>
    <property type="match status" value="1"/>
</dbReference>
<gene>
    <name evidence="9" type="primary">alr</name>
    <name evidence="9" type="ORF">NCTC10951_02940</name>
</gene>
<dbReference type="GO" id="GO:0009252">
    <property type="term" value="P:peptidoglycan biosynthetic process"/>
    <property type="evidence" value="ECO:0007669"/>
    <property type="project" value="TreeGrafter"/>
</dbReference>
<dbReference type="GO" id="GO:0030632">
    <property type="term" value="P:D-alanine biosynthetic process"/>
    <property type="evidence" value="ECO:0007669"/>
    <property type="project" value="UniProtKB-UniRule"/>
</dbReference>
<dbReference type="PROSITE" id="PS00395">
    <property type="entry name" value="ALANINE_RACEMASE"/>
    <property type="match status" value="1"/>
</dbReference>
<evidence type="ECO:0000259" key="8">
    <source>
        <dbReference type="SMART" id="SM01005"/>
    </source>
</evidence>
<dbReference type="NCBIfam" id="TIGR00492">
    <property type="entry name" value="alr"/>
    <property type="match status" value="1"/>
</dbReference>
<comment type="function">
    <text evidence="4">Catalyzes the interconversion of L-alanine and D-alanine. May also act on other amino acids.</text>
</comment>
<feature type="compositionally biased region" description="Low complexity" evidence="7">
    <location>
        <begin position="17"/>
        <end position="37"/>
    </location>
</feature>
<dbReference type="AlphaFoldDB" id="A0A3S4VG61"/>
<reference evidence="9 10" key="1">
    <citation type="submission" date="2018-12" db="EMBL/GenBank/DDBJ databases">
        <authorList>
            <consortium name="Pathogen Informatics"/>
        </authorList>
    </citation>
    <scope>NUCLEOTIDE SEQUENCE [LARGE SCALE GENOMIC DNA]</scope>
    <source>
        <strain evidence="9 10">NCTC10951</strain>
    </source>
</reference>
<dbReference type="Gene3D" id="2.40.37.10">
    <property type="entry name" value="Lyase, Ornithine Decarboxylase, Chain A, domain 1"/>
    <property type="match status" value="1"/>
</dbReference>
<feature type="region of interest" description="Disordered" evidence="7">
    <location>
        <begin position="1"/>
        <end position="43"/>
    </location>
</feature>
<dbReference type="InterPro" id="IPR000821">
    <property type="entry name" value="Ala_racemase"/>
</dbReference>
<feature type="active site" description="Proton acceptor; specific for D-alanine" evidence="4">
    <location>
        <position position="77"/>
    </location>
</feature>
<evidence type="ECO:0000256" key="1">
    <source>
        <dbReference type="ARBA" id="ARBA00001933"/>
    </source>
</evidence>
<evidence type="ECO:0000256" key="7">
    <source>
        <dbReference type="SAM" id="MobiDB-lite"/>
    </source>
</evidence>
<evidence type="ECO:0000256" key="2">
    <source>
        <dbReference type="ARBA" id="ARBA00022898"/>
    </source>
</evidence>
<protein>
    <recommendedName>
        <fullName evidence="4">Alanine racemase</fullName>
        <ecNumber evidence="4">5.1.1.1</ecNumber>
    </recommendedName>
</protein>
<feature type="active site" description="Proton acceptor; specific for L-alanine" evidence="4">
    <location>
        <position position="332"/>
    </location>
</feature>
<proteinExistence type="inferred from homology"/>
<keyword evidence="3 4" id="KW-0413">Isomerase</keyword>
<keyword evidence="2 4" id="KW-0663">Pyridoxal phosphate</keyword>
<dbReference type="PANTHER" id="PTHR30511">
    <property type="entry name" value="ALANINE RACEMASE"/>
    <property type="match status" value="1"/>
</dbReference>
<dbReference type="Pfam" id="PF01168">
    <property type="entry name" value="Ala_racemase_N"/>
    <property type="match status" value="1"/>
</dbReference>
<dbReference type="InterPro" id="IPR020622">
    <property type="entry name" value="Ala_racemase_pyridoxalP-BS"/>
</dbReference>
<sequence>MREETRSPPATQCDNRAVTTSADPAATTSPTAPGTAAAPPPLPRAATSRAVIDLEAVAHNGRRLAQVAGVPWMAVVKADAYGHGLGPIALTALSAGASWLGVAQLAEALTLRSLLDEAGVARPAGEPSGRAPRVLTWLLPVMDPVRAAASDSPLRAALAADLDLSVSTSSQLEALVAAARAQGRVARLHLKVDTGMSRGGAMAEDLPALAAALKRAVDEGTVDVVGLWSHLSRADEPASGSTEEHLERYHQAERIVQEAGLSPSIRHLAATGGLLWHPQARMDLVRVGIGLYGLSPDPSVATSAALGLRPAMRLESALVQVKRIDAGQPVSYGGTWGAPTDRWVGLVPLGYSDGIPRAASSTGPVGVGGIMTSIVGRVCMDQVVVDLGPARDETGAPLPAPARVGDTAVLWGVPDAAGGEAVPTADEWAQACGTINYEIVTRLGARIPRCYVGAGAGGDYARPWRTADVGYRRSGTRRFPSSAPRTEEDA</sequence>
<dbReference type="InterPro" id="IPR009006">
    <property type="entry name" value="Ala_racemase/Decarboxylase_C"/>
</dbReference>
<evidence type="ECO:0000256" key="3">
    <source>
        <dbReference type="ARBA" id="ARBA00023235"/>
    </source>
</evidence>
<name>A0A3S4VG61_ACTVI</name>